<dbReference type="EMBL" id="AP027142">
    <property type="protein sequence ID" value="BDV35080.1"/>
    <property type="molecule type" value="Genomic_DNA"/>
</dbReference>
<dbReference type="Pfam" id="PF08448">
    <property type="entry name" value="PAS_4"/>
    <property type="match status" value="1"/>
</dbReference>
<dbReference type="InterPro" id="IPR035919">
    <property type="entry name" value="EAL_sf"/>
</dbReference>
<feature type="domain" description="EAL" evidence="1">
    <location>
        <begin position="300"/>
        <end position="550"/>
    </location>
</feature>
<evidence type="ECO:0000313" key="3">
    <source>
        <dbReference type="EMBL" id="BDV35080.1"/>
    </source>
</evidence>
<evidence type="ECO:0000259" key="2">
    <source>
        <dbReference type="PROSITE" id="PS50887"/>
    </source>
</evidence>
<dbReference type="Gene3D" id="3.30.70.270">
    <property type="match status" value="1"/>
</dbReference>
<dbReference type="SMART" id="SM00052">
    <property type="entry name" value="EAL"/>
    <property type="match status" value="1"/>
</dbReference>
<dbReference type="CDD" id="cd01949">
    <property type="entry name" value="GGDEF"/>
    <property type="match status" value="1"/>
</dbReference>
<accession>A0ABM8EAY9</accession>
<reference evidence="3 4" key="1">
    <citation type="journal article" date="2023" name="Int. J. Syst. Evol. Microbiol.">
        <title>Methylocystis iwaonis sp. nov., a type II methane-oxidizing bacterium from surface soil of a rice paddy field in Japan, and emended description of the genus Methylocystis (ex Whittenbury et al. 1970) Bowman et al. 1993.</title>
        <authorList>
            <person name="Kaise H."/>
            <person name="Sawadogo J.B."/>
            <person name="Alam M.S."/>
            <person name="Ueno C."/>
            <person name="Dianou D."/>
            <person name="Shinjo R."/>
            <person name="Asakawa S."/>
        </authorList>
    </citation>
    <scope>NUCLEOTIDE SEQUENCE [LARGE SCALE GENOMIC DNA]</scope>
    <source>
        <strain evidence="3 4">SS37A-Re</strain>
    </source>
</reference>
<organism evidence="3 4">
    <name type="scientific">Methylocystis iwaonis</name>
    <dbReference type="NCBI Taxonomy" id="2885079"/>
    <lineage>
        <taxon>Bacteria</taxon>
        <taxon>Pseudomonadati</taxon>
        <taxon>Pseudomonadota</taxon>
        <taxon>Alphaproteobacteria</taxon>
        <taxon>Hyphomicrobiales</taxon>
        <taxon>Methylocystaceae</taxon>
        <taxon>Methylocystis</taxon>
    </lineage>
</organism>
<sequence length="556" mass="61357">MSQTQVFLDAIINNLPMMVTVVDANTQKFVLANKATEKVFGTPSAIIGKTLHDLLPRERADEFALRDQAVIKSGKAVTFECEYETETKLSLFATLIPLFDEKQNPQYLLSIYEDVTEKRKAENDIIYLAHHDCLTGIGNRATFYANLKESFSYYQHGGIFALVYLDLDDFKSINDTLGHPVGDLVLVSVAERLRKIIREPHHIARLGGDEFAIIFNGVPSVDALHAAIDRIVSAIAAPIETCGSQVITTASIGVAIGPDDASDPDALLRNADIALYCAKKEGGNTQRYFDVQMLKDFNARHALENDLRHALENNELKLYYQPLVGLSDGRVNGFEALMRWDSPTRGLVSPADFIPLAEETGLIRSIGAWALKRACLDAADWREDVGVSVNISACQFRDQSILLDVAAALGVSNLRPSRLELEITESVMLYNTEDTIAILEKLRHIGVKIAMDDFGTGYSSLAYLTKFAFDKVKIDRAFVKGVAENPDCLAIIRAITGLCESLNIPTTAEGVETEDQLQWLRAERCDSVQGYLLGRPKPLEAVEKILACDGKREAVA</sequence>
<name>A0ABM8EAY9_9HYPH</name>
<dbReference type="PANTHER" id="PTHR44757:SF2">
    <property type="entry name" value="BIOFILM ARCHITECTURE MAINTENANCE PROTEIN MBAA"/>
    <property type="match status" value="1"/>
</dbReference>
<feature type="domain" description="GGDEF" evidence="2">
    <location>
        <begin position="158"/>
        <end position="291"/>
    </location>
</feature>
<dbReference type="SMART" id="SM00267">
    <property type="entry name" value="GGDEF"/>
    <property type="match status" value="1"/>
</dbReference>
<dbReference type="InterPro" id="IPR029787">
    <property type="entry name" value="Nucleotide_cyclase"/>
</dbReference>
<dbReference type="InterPro" id="IPR013656">
    <property type="entry name" value="PAS_4"/>
</dbReference>
<dbReference type="SUPFAM" id="SSF55785">
    <property type="entry name" value="PYP-like sensor domain (PAS domain)"/>
    <property type="match status" value="1"/>
</dbReference>
<dbReference type="InterPro" id="IPR000160">
    <property type="entry name" value="GGDEF_dom"/>
</dbReference>
<dbReference type="InterPro" id="IPR000014">
    <property type="entry name" value="PAS"/>
</dbReference>
<dbReference type="SUPFAM" id="SSF55073">
    <property type="entry name" value="Nucleotide cyclase"/>
    <property type="match status" value="1"/>
</dbReference>
<evidence type="ECO:0000313" key="4">
    <source>
        <dbReference type="Proteomes" id="UP001317629"/>
    </source>
</evidence>
<dbReference type="InterPro" id="IPR001633">
    <property type="entry name" value="EAL_dom"/>
</dbReference>
<dbReference type="Gene3D" id="3.30.450.20">
    <property type="entry name" value="PAS domain"/>
    <property type="match status" value="1"/>
</dbReference>
<dbReference type="PROSITE" id="PS50883">
    <property type="entry name" value="EAL"/>
    <property type="match status" value="1"/>
</dbReference>
<gene>
    <name evidence="3" type="ORF">SS37A_26090</name>
</gene>
<dbReference type="CDD" id="cd00130">
    <property type="entry name" value="PAS"/>
    <property type="match status" value="1"/>
</dbReference>
<dbReference type="NCBIfam" id="TIGR00254">
    <property type="entry name" value="GGDEF"/>
    <property type="match status" value="1"/>
</dbReference>
<dbReference type="RefSeq" id="WP_281928418.1">
    <property type="nucleotide sequence ID" value="NZ_AP027142.1"/>
</dbReference>
<evidence type="ECO:0000259" key="1">
    <source>
        <dbReference type="PROSITE" id="PS50883"/>
    </source>
</evidence>
<dbReference type="Gene3D" id="3.20.20.450">
    <property type="entry name" value="EAL domain"/>
    <property type="match status" value="1"/>
</dbReference>
<proteinExistence type="predicted"/>
<dbReference type="InterPro" id="IPR043128">
    <property type="entry name" value="Rev_trsase/Diguanyl_cyclase"/>
</dbReference>
<dbReference type="InterPro" id="IPR035965">
    <property type="entry name" value="PAS-like_dom_sf"/>
</dbReference>
<dbReference type="Pfam" id="PF00563">
    <property type="entry name" value="EAL"/>
    <property type="match status" value="1"/>
</dbReference>
<dbReference type="InterPro" id="IPR052155">
    <property type="entry name" value="Biofilm_reg_signaling"/>
</dbReference>
<keyword evidence="4" id="KW-1185">Reference proteome</keyword>
<evidence type="ECO:0008006" key="5">
    <source>
        <dbReference type="Google" id="ProtNLM"/>
    </source>
</evidence>
<dbReference type="Pfam" id="PF00990">
    <property type="entry name" value="GGDEF"/>
    <property type="match status" value="1"/>
</dbReference>
<dbReference type="PANTHER" id="PTHR44757">
    <property type="entry name" value="DIGUANYLATE CYCLASE DGCP"/>
    <property type="match status" value="1"/>
</dbReference>
<dbReference type="SUPFAM" id="SSF141868">
    <property type="entry name" value="EAL domain-like"/>
    <property type="match status" value="1"/>
</dbReference>
<dbReference type="SMART" id="SM00091">
    <property type="entry name" value="PAS"/>
    <property type="match status" value="1"/>
</dbReference>
<dbReference type="Proteomes" id="UP001317629">
    <property type="component" value="Chromosome"/>
</dbReference>
<dbReference type="NCBIfam" id="TIGR00229">
    <property type="entry name" value="sensory_box"/>
    <property type="match status" value="1"/>
</dbReference>
<dbReference type="PROSITE" id="PS50887">
    <property type="entry name" value="GGDEF"/>
    <property type="match status" value="1"/>
</dbReference>
<dbReference type="CDD" id="cd01948">
    <property type="entry name" value="EAL"/>
    <property type="match status" value="1"/>
</dbReference>
<protein>
    <recommendedName>
        <fullName evidence="5">EAL domain-containing protein</fullName>
    </recommendedName>
</protein>